<comment type="caution">
    <text evidence="1">The sequence shown here is derived from an EMBL/GenBank/DDBJ whole genome shotgun (WGS) entry which is preliminary data.</text>
</comment>
<dbReference type="EMBL" id="LAZR01002154">
    <property type="protein sequence ID" value="KKN33755.1"/>
    <property type="molecule type" value="Genomic_DNA"/>
</dbReference>
<accession>A0A0F9PPN1</accession>
<gene>
    <name evidence="1" type="ORF">LCGC14_0800740</name>
</gene>
<evidence type="ECO:0000313" key="1">
    <source>
        <dbReference type="EMBL" id="KKN33755.1"/>
    </source>
</evidence>
<sequence>MGGGVKGTVARFSLNRREKITNRAIEQTGKDLGIFLKKHTKTNIVVVNERTWKNLGHGKHAAAFYKESEDTLYIRRKYFAKRGLEVEIHERLHARSGNHVYRSPVSQMLEEGTVDWLTDYTKKNSFRTKGTKFGRETGTGYITETSFVTNIMTIIGREKYLGYWQRGMLNKTGGEINVHNIQKDLKDAGYWKTANNVGKYWDKGLQDRSFQTHKINKDLNDEIKERKGKNWSLTQHVDIITYEKKVRSQFTAKARKEDEKYRKSHLFL</sequence>
<proteinExistence type="predicted"/>
<organism evidence="1">
    <name type="scientific">marine sediment metagenome</name>
    <dbReference type="NCBI Taxonomy" id="412755"/>
    <lineage>
        <taxon>unclassified sequences</taxon>
        <taxon>metagenomes</taxon>
        <taxon>ecological metagenomes</taxon>
    </lineage>
</organism>
<name>A0A0F9PPN1_9ZZZZ</name>
<protein>
    <submittedName>
        <fullName evidence="1">Uncharacterized protein</fullName>
    </submittedName>
</protein>
<reference evidence="1" key="1">
    <citation type="journal article" date="2015" name="Nature">
        <title>Complex archaea that bridge the gap between prokaryotes and eukaryotes.</title>
        <authorList>
            <person name="Spang A."/>
            <person name="Saw J.H."/>
            <person name="Jorgensen S.L."/>
            <person name="Zaremba-Niedzwiedzka K."/>
            <person name="Martijn J."/>
            <person name="Lind A.E."/>
            <person name="van Eijk R."/>
            <person name="Schleper C."/>
            <person name="Guy L."/>
            <person name="Ettema T.J."/>
        </authorList>
    </citation>
    <scope>NUCLEOTIDE SEQUENCE</scope>
</reference>
<dbReference type="AlphaFoldDB" id="A0A0F9PPN1"/>